<dbReference type="Proteomes" id="UP000440224">
    <property type="component" value="Unassembled WGS sequence"/>
</dbReference>
<feature type="transmembrane region" description="Helical" evidence="1">
    <location>
        <begin position="284"/>
        <end position="306"/>
    </location>
</feature>
<evidence type="ECO:0000256" key="1">
    <source>
        <dbReference type="SAM" id="Phobius"/>
    </source>
</evidence>
<feature type="transmembrane region" description="Helical" evidence="1">
    <location>
        <begin position="256"/>
        <end position="277"/>
    </location>
</feature>
<feature type="transmembrane region" description="Helical" evidence="1">
    <location>
        <begin position="14"/>
        <end position="43"/>
    </location>
</feature>
<feature type="transmembrane region" description="Helical" evidence="1">
    <location>
        <begin position="129"/>
        <end position="148"/>
    </location>
</feature>
<feature type="transmembrane region" description="Helical" evidence="1">
    <location>
        <begin position="98"/>
        <end position="117"/>
    </location>
</feature>
<feature type="transmembrane region" description="Helical" evidence="1">
    <location>
        <begin position="218"/>
        <end position="236"/>
    </location>
</feature>
<dbReference type="EMBL" id="WJIE01000004">
    <property type="protein sequence ID" value="MRG93372.1"/>
    <property type="molecule type" value="Genomic_DNA"/>
</dbReference>
<keyword evidence="1" id="KW-1133">Transmembrane helix</keyword>
<keyword evidence="3" id="KW-1185">Reference proteome</keyword>
<gene>
    <name evidence="2" type="ORF">GF068_15840</name>
</gene>
<reference evidence="2 3" key="1">
    <citation type="submission" date="2019-10" db="EMBL/GenBank/DDBJ databases">
        <title>A soil myxobacterium in the family Polyangiaceae.</title>
        <authorList>
            <person name="Li Y."/>
            <person name="Wang J."/>
        </authorList>
    </citation>
    <scope>NUCLEOTIDE SEQUENCE [LARGE SCALE GENOMIC DNA]</scope>
    <source>
        <strain evidence="2 3">DSM 14734</strain>
    </source>
</reference>
<dbReference type="RefSeq" id="WP_153820211.1">
    <property type="nucleotide sequence ID" value="NZ_WJIE01000004.1"/>
</dbReference>
<organism evidence="2 3">
    <name type="scientific">Polyangium spumosum</name>
    <dbReference type="NCBI Taxonomy" id="889282"/>
    <lineage>
        <taxon>Bacteria</taxon>
        <taxon>Pseudomonadati</taxon>
        <taxon>Myxococcota</taxon>
        <taxon>Polyangia</taxon>
        <taxon>Polyangiales</taxon>
        <taxon>Polyangiaceae</taxon>
        <taxon>Polyangium</taxon>
    </lineage>
</organism>
<dbReference type="AlphaFoldDB" id="A0A6N7PMI2"/>
<feature type="transmembrane region" description="Helical" evidence="1">
    <location>
        <begin position="177"/>
        <end position="198"/>
    </location>
</feature>
<keyword evidence="1" id="KW-0472">Membrane</keyword>
<protein>
    <submittedName>
        <fullName evidence="2">Uncharacterized protein</fullName>
    </submittedName>
</protein>
<evidence type="ECO:0000313" key="3">
    <source>
        <dbReference type="Proteomes" id="UP000440224"/>
    </source>
</evidence>
<comment type="caution">
    <text evidence="2">The sequence shown here is derived from an EMBL/GenBank/DDBJ whole genome shotgun (WGS) entry which is preliminary data.</text>
</comment>
<name>A0A6N7PMI2_9BACT</name>
<evidence type="ECO:0000313" key="2">
    <source>
        <dbReference type="EMBL" id="MRG93372.1"/>
    </source>
</evidence>
<feature type="transmembrane region" description="Helical" evidence="1">
    <location>
        <begin position="326"/>
        <end position="347"/>
    </location>
</feature>
<proteinExistence type="predicted"/>
<feature type="transmembrane region" description="Helical" evidence="1">
    <location>
        <begin position="63"/>
        <end position="86"/>
    </location>
</feature>
<keyword evidence="1" id="KW-0812">Transmembrane</keyword>
<dbReference type="OrthoDB" id="9810382at2"/>
<sequence length="359" mass="38826">MDSPFPFGFPGPTAFYLVTFVLTLVSHVVFMNYVLAGTGVLVVRRIRGKTEANDAIVDLLRDWLPFALSAAITAGIAPLLFIQILYKKSFYTANLLLFHRWMLILPALIVGFYLLYAQKTAFVKERPRLGVLVPMGALACFLFTALSWTENYLLARSEAAWAPMYASKAMIYENGEILPRMLLWTLGALPTLSVLLGWQLHRRERAGKLADAASFRSVAWIGLGGLVVAGACAAGYATLVGPEARAHAIGPMARPWLVAAAIGVVVEAAGFLGLLRAEAGRGRALAVASAGLFLVILGTTVVREVLRITAVDFVALYAEHARAAEVSGRWLFLGFFLVNAMLAAWAIRTALTRATRAAG</sequence>
<accession>A0A6N7PMI2</accession>